<name>A0ABR3QJQ2_9PLEO</name>
<gene>
    <name evidence="1" type="ORF">SLS60_011445</name>
</gene>
<evidence type="ECO:0000313" key="2">
    <source>
        <dbReference type="Proteomes" id="UP001521785"/>
    </source>
</evidence>
<keyword evidence="2" id="KW-1185">Reference proteome</keyword>
<proteinExistence type="predicted"/>
<protein>
    <submittedName>
        <fullName evidence="1">Uncharacterized protein</fullName>
    </submittedName>
</protein>
<reference evidence="1 2" key="1">
    <citation type="submission" date="2024-02" db="EMBL/GenBank/DDBJ databases">
        <title>De novo assembly and annotation of 12 fungi associated with fruit tree decline syndrome in Ontario, Canada.</title>
        <authorList>
            <person name="Sulman M."/>
            <person name="Ellouze W."/>
            <person name="Ilyukhin E."/>
        </authorList>
    </citation>
    <scope>NUCLEOTIDE SEQUENCE [LARGE SCALE GENOMIC DNA]</scope>
    <source>
        <strain evidence="1 2">M42-189</strain>
    </source>
</reference>
<comment type="caution">
    <text evidence="1">The sequence shown here is derived from an EMBL/GenBank/DDBJ whole genome shotgun (WGS) entry which is preliminary data.</text>
</comment>
<organism evidence="1 2">
    <name type="scientific">Paraconiothyrium brasiliense</name>
    <dbReference type="NCBI Taxonomy" id="300254"/>
    <lineage>
        <taxon>Eukaryota</taxon>
        <taxon>Fungi</taxon>
        <taxon>Dikarya</taxon>
        <taxon>Ascomycota</taxon>
        <taxon>Pezizomycotina</taxon>
        <taxon>Dothideomycetes</taxon>
        <taxon>Pleosporomycetidae</taxon>
        <taxon>Pleosporales</taxon>
        <taxon>Massarineae</taxon>
        <taxon>Didymosphaeriaceae</taxon>
        <taxon>Paraconiothyrium</taxon>
    </lineage>
</organism>
<sequence length="304" mass="34675">MLKCIPFLFEFHNATDEAYQENIIVAAVILRQYEEMDEEAETSGNIPNPNISDMEQRANFLAVTQGIIDTCASFPTFAHETLAHAAFWIAVRQEVYESFMREEAPKMMFDKYHFGPVSPANRLVMHAAEVTRWNWGAKTDEEWVRLNAEQQQFDLWYAADLIPIYSRAADTAQNEVFPSIWYASDAQIVSVQHFELAHMILIAEKPSIDTPPTPAIARAIQRKAEALVRGIILKLCGIAFSNPACKPALVSATMAISLYGDYFTDEHERGCLLMVFEKMLEAHVWPVQRKRNELVEKWKAVDDL</sequence>
<evidence type="ECO:0000313" key="1">
    <source>
        <dbReference type="EMBL" id="KAL1592366.1"/>
    </source>
</evidence>
<accession>A0ABR3QJQ2</accession>
<dbReference type="EMBL" id="JAKJXO020000021">
    <property type="protein sequence ID" value="KAL1592366.1"/>
    <property type="molecule type" value="Genomic_DNA"/>
</dbReference>
<dbReference type="Proteomes" id="UP001521785">
    <property type="component" value="Unassembled WGS sequence"/>
</dbReference>